<reference evidence="1" key="1">
    <citation type="submission" date="2020-05" db="EMBL/GenBank/DDBJ databases">
        <authorList>
            <person name="Chiriac C."/>
            <person name="Salcher M."/>
            <person name="Ghai R."/>
            <person name="Kavagutti S V."/>
        </authorList>
    </citation>
    <scope>NUCLEOTIDE SEQUENCE</scope>
</reference>
<name>A0A6J5RZ22_9CAUD</name>
<gene>
    <name evidence="1" type="ORF">UFOVP1336_9</name>
</gene>
<accession>A0A6J5RZ22</accession>
<protein>
    <submittedName>
        <fullName evidence="1">Uncharacterized protein</fullName>
    </submittedName>
</protein>
<evidence type="ECO:0000313" key="1">
    <source>
        <dbReference type="EMBL" id="CAB4199081.1"/>
    </source>
</evidence>
<proteinExistence type="predicted"/>
<organism evidence="1">
    <name type="scientific">uncultured Caudovirales phage</name>
    <dbReference type="NCBI Taxonomy" id="2100421"/>
    <lineage>
        <taxon>Viruses</taxon>
        <taxon>Duplodnaviria</taxon>
        <taxon>Heunggongvirae</taxon>
        <taxon>Uroviricota</taxon>
        <taxon>Caudoviricetes</taxon>
        <taxon>Peduoviridae</taxon>
        <taxon>Maltschvirus</taxon>
        <taxon>Maltschvirus maltsch</taxon>
    </lineage>
</organism>
<sequence length="140" mass="16210">MKIVEVTLDKKDIADIVHCAIEGGINYWGECRGYKWSEWYEPDPEKSYKTEHGEYNAEKLKELPDNYVYVQIKEDEDSVEPTRSPNTWVQIRKADIERGFALAFAKHPHLYQARDGEVDMDATGGEIIMQYAIFGELIYG</sequence>
<dbReference type="EMBL" id="LR797285">
    <property type="protein sequence ID" value="CAB4199081.1"/>
    <property type="molecule type" value="Genomic_DNA"/>
</dbReference>